<dbReference type="InterPro" id="IPR000847">
    <property type="entry name" value="LysR_HTH_N"/>
</dbReference>
<evidence type="ECO:0000259" key="5">
    <source>
        <dbReference type="PROSITE" id="PS50931"/>
    </source>
</evidence>
<dbReference type="AlphaFoldDB" id="A0AA37SZ88"/>
<evidence type="ECO:0000256" key="4">
    <source>
        <dbReference type="ARBA" id="ARBA00023163"/>
    </source>
</evidence>
<keyword evidence="4" id="KW-0804">Transcription</keyword>
<dbReference type="Gene3D" id="1.10.10.10">
    <property type="entry name" value="Winged helix-like DNA-binding domain superfamily/Winged helix DNA-binding domain"/>
    <property type="match status" value="1"/>
</dbReference>
<dbReference type="EMBL" id="BSOT01000006">
    <property type="protein sequence ID" value="GLR71947.1"/>
    <property type="molecule type" value="Genomic_DNA"/>
</dbReference>
<sequence>MKSLPPLKSLQFFAEAGRLLSFKKAAESLNVTQAAISQQIRQLEERLGQKLFERSARTVQLTDAGRRMLPLILRGFEALSDGVDTIQGDPRSDVLRISTLHSFSSSWLIPRLQEFQQMYPNLMVQLAPSNDLIDFKQGDIDVAIRLGGGGYSGLHEEKIFQGDMVLVASPSLLRDIDVNNATQVLSLPRIEDTTKGVQDMFTSCCKQYGVDAQKLRPILQSENAVPLIEAALIGQGYLMIDSCLITEHLRVGSLIRLLGFSQQSPYALYLVAPEAQFNWQKVKQFKSWFTPKVRGFLQA</sequence>
<feature type="domain" description="HTH lysR-type" evidence="5">
    <location>
        <begin position="5"/>
        <end position="62"/>
    </location>
</feature>
<dbReference type="PANTHER" id="PTHR30537:SF26">
    <property type="entry name" value="GLYCINE CLEAVAGE SYSTEM TRANSCRIPTIONAL ACTIVATOR"/>
    <property type="match status" value="1"/>
</dbReference>
<reference evidence="6" key="1">
    <citation type="journal article" date="2014" name="Int. J. Syst. Evol. Microbiol.">
        <title>Complete genome sequence of Corynebacterium casei LMG S-19264T (=DSM 44701T), isolated from a smear-ripened cheese.</title>
        <authorList>
            <consortium name="US DOE Joint Genome Institute (JGI-PGF)"/>
            <person name="Walter F."/>
            <person name="Albersmeier A."/>
            <person name="Kalinowski J."/>
            <person name="Ruckert C."/>
        </authorList>
    </citation>
    <scope>NUCLEOTIDE SEQUENCE</scope>
    <source>
        <strain evidence="6">NBRC 110023</strain>
    </source>
</reference>
<keyword evidence="2" id="KW-0805">Transcription regulation</keyword>
<dbReference type="InterPro" id="IPR036390">
    <property type="entry name" value="WH_DNA-bd_sf"/>
</dbReference>
<dbReference type="PRINTS" id="PR00039">
    <property type="entry name" value="HTHLYSR"/>
</dbReference>
<dbReference type="CDD" id="cd08432">
    <property type="entry name" value="PBP2_GcdR_TrpI_HvrB_AmpR_like"/>
    <property type="match status" value="1"/>
</dbReference>
<dbReference type="SUPFAM" id="SSF46785">
    <property type="entry name" value="Winged helix' DNA-binding domain"/>
    <property type="match status" value="1"/>
</dbReference>
<dbReference type="InterPro" id="IPR058163">
    <property type="entry name" value="LysR-type_TF_proteobact-type"/>
</dbReference>
<comment type="similarity">
    <text evidence="1">Belongs to the LysR transcriptional regulatory family.</text>
</comment>
<dbReference type="FunFam" id="1.10.10.10:FF:000001">
    <property type="entry name" value="LysR family transcriptional regulator"/>
    <property type="match status" value="1"/>
</dbReference>
<accession>A0AA37SZ88</accession>
<dbReference type="Gene3D" id="3.40.190.10">
    <property type="entry name" value="Periplasmic binding protein-like II"/>
    <property type="match status" value="2"/>
</dbReference>
<dbReference type="Proteomes" id="UP001156601">
    <property type="component" value="Unassembled WGS sequence"/>
</dbReference>
<dbReference type="InterPro" id="IPR005119">
    <property type="entry name" value="LysR_subst-bd"/>
</dbReference>
<dbReference type="Pfam" id="PF00126">
    <property type="entry name" value="HTH_1"/>
    <property type="match status" value="1"/>
</dbReference>
<keyword evidence="7" id="KW-1185">Reference proteome</keyword>
<name>A0AA37SZ88_9ALTE</name>
<organism evidence="6 7">
    <name type="scientific">Agaribacter marinus</name>
    <dbReference type="NCBI Taxonomy" id="1431249"/>
    <lineage>
        <taxon>Bacteria</taxon>
        <taxon>Pseudomonadati</taxon>
        <taxon>Pseudomonadota</taxon>
        <taxon>Gammaproteobacteria</taxon>
        <taxon>Alteromonadales</taxon>
        <taxon>Alteromonadaceae</taxon>
        <taxon>Agaribacter</taxon>
    </lineage>
</organism>
<evidence type="ECO:0000313" key="6">
    <source>
        <dbReference type="EMBL" id="GLR71947.1"/>
    </source>
</evidence>
<dbReference type="SUPFAM" id="SSF53850">
    <property type="entry name" value="Periplasmic binding protein-like II"/>
    <property type="match status" value="1"/>
</dbReference>
<proteinExistence type="inferred from homology"/>
<dbReference type="InterPro" id="IPR036388">
    <property type="entry name" value="WH-like_DNA-bd_sf"/>
</dbReference>
<protein>
    <submittedName>
        <fullName evidence="6">LysR family transcriptional regulator</fullName>
    </submittedName>
</protein>
<keyword evidence="3" id="KW-0238">DNA-binding</keyword>
<evidence type="ECO:0000256" key="3">
    <source>
        <dbReference type="ARBA" id="ARBA00023125"/>
    </source>
</evidence>
<dbReference type="Pfam" id="PF03466">
    <property type="entry name" value="LysR_substrate"/>
    <property type="match status" value="1"/>
</dbReference>
<evidence type="ECO:0000256" key="2">
    <source>
        <dbReference type="ARBA" id="ARBA00023015"/>
    </source>
</evidence>
<dbReference type="GO" id="GO:0006351">
    <property type="term" value="P:DNA-templated transcription"/>
    <property type="evidence" value="ECO:0007669"/>
    <property type="project" value="TreeGrafter"/>
</dbReference>
<comment type="caution">
    <text evidence="6">The sequence shown here is derived from an EMBL/GenBank/DDBJ whole genome shotgun (WGS) entry which is preliminary data.</text>
</comment>
<dbReference type="GO" id="GO:0003700">
    <property type="term" value="F:DNA-binding transcription factor activity"/>
    <property type="evidence" value="ECO:0007669"/>
    <property type="project" value="InterPro"/>
</dbReference>
<evidence type="ECO:0000313" key="7">
    <source>
        <dbReference type="Proteomes" id="UP001156601"/>
    </source>
</evidence>
<gene>
    <name evidence="6" type="ORF">GCM10007852_28550</name>
</gene>
<dbReference type="PANTHER" id="PTHR30537">
    <property type="entry name" value="HTH-TYPE TRANSCRIPTIONAL REGULATOR"/>
    <property type="match status" value="1"/>
</dbReference>
<dbReference type="PROSITE" id="PS50931">
    <property type="entry name" value="HTH_LYSR"/>
    <property type="match status" value="1"/>
</dbReference>
<reference evidence="6" key="2">
    <citation type="submission" date="2023-01" db="EMBL/GenBank/DDBJ databases">
        <title>Draft genome sequence of Agaribacter marinus strain NBRC 110023.</title>
        <authorList>
            <person name="Sun Q."/>
            <person name="Mori K."/>
        </authorList>
    </citation>
    <scope>NUCLEOTIDE SEQUENCE</scope>
    <source>
        <strain evidence="6">NBRC 110023</strain>
    </source>
</reference>
<dbReference type="GO" id="GO:0043565">
    <property type="term" value="F:sequence-specific DNA binding"/>
    <property type="evidence" value="ECO:0007669"/>
    <property type="project" value="TreeGrafter"/>
</dbReference>
<dbReference type="RefSeq" id="WP_284218281.1">
    <property type="nucleotide sequence ID" value="NZ_BSOT01000006.1"/>
</dbReference>
<evidence type="ECO:0000256" key="1">
    <source>
        <dbReference type="ARBA" id="ARBA00009437"/>
    </source>
</evidence>